<feature type="domain" description="Nicotinate phosphoribosyltransferase C-terminal" evidence="12">
    <location>
        <begin position="373"/>
        <end position="415"/>
    </location>
</feature>
<dbReference type="InterPro" id="IPR036068">
    <property type="entry name" value="Nicotinate_pribotase-like_C"/>
</dbReference>
<dbReference type="GO" id="GO:0016757">
    <property type="term" value="F:glycosyltransferase activity"/>
    <property type="evidence" value="ECO:0007669"/>
    <property type="project" value="UniProtKB-KW"/>
</dbReference>
<dbReference type="InterPro" id="IPR041619">
    <property type="entry name" value="NAPRTase_C"/>
</dbReference>
<comment type="pathway">
    <text evidence="1 9">Cofactor biosynthesis; NAD(+) biosynthesis; nicotinate D-ribonucleotide from nicotinate: step 1/1.</text>
</comment>
<organism evidence="13 14">
    <name type="scientific">Streptomyces triticiradicis</name>
    <dbReference type="NCBI Taxonomy" id="2651189"/>
    <lineage>
        <taxon>Bacteria</taxon>
        <taxon>Bacillati</taxon>
        <taxon>Actinomycetota</taxon>
        <taxon>Actinomycetes</taxon>
        <taxon>Kitasatosporales</taxon>
        <taxon>Streptomycetaceae</taxon>
        <taxon>Streptomyces</taxon>
    </lineage>
</organism>
<evidence type="ECO:0000256" key="5">
    <source>
        <dbReference type="ARBA" id="ARBA00022598"/>
    </source>
</evidence>
<dbReference type="GO" id="GO:0004516">
    <property type="term" value="F:nicotinate phosphoribosyltransferase activity"/>
    <property type="evidence" value="ECO:0007669"/>
    <property type="project" value="UniProtKB-UniRule"/>
</dbReference>
<protein>
    <recommendedName>
        <fullName evidence="3 9">Nicotinate phosphoribosyltransferase</fullName>
        <ecNumber evidence="3 9">6.3.4.21</ecNumber>
    </recommendedName>
</protein>
<evidence type="ECO:0000259" key="10">
    <source>
        <dbReference type="Pfam" id="PF04095"/>
    </source>
</evidence>
<dbReference type="Pfam" id="PF17956">
    <property type="entry name" value="NAPRTase_C"/>
    <property type="match status" value="1"/>
</dbReference>
<comment type="PTM">
    <text evidence="9">Transiently phosphorylated on a His residue during the reaction cycle. Phosphorylation strongly increases the affinity for substrates and increases the rate of nicotinate D-ribonucleotide production. Dephosphorylation regenerates the low-affinity form of the enzyme, leading to product release.</text>
</comment>
<dbReference type="EMBL" id="WBKG01000002">
    <property type="protein sequence ID" value="KAB1990275.1"/>
    <property type="molecule type" value="Genomic_DNA"/>
</dbReference>
<evidence type="ECO:0000256" key="4">
    <source>
        <dbReference type="ARBA" id="ARBA00022553"/>
    </source>
</evidence>
<evidence type="ECO:0000256" key="1">
    <source>
        <dbReference type="ARBA" id="ARBA00004952"/>
    </source>
</evidence>
<dbReference type="EC" id="6.3.4.21" evidence="3 9"/>
<dbReference type="GO" id="GO:0005829">
    <property type="term" value="C:cytosol"/>
    <property type="evidence" value="ECO:0007669"/>
    <property type="project" value="TreeGrafter"/>
</dbReference>
<evidence type="ECO:0000259" key="11">
    <source>
        <dbReference type="Pfam" id="PF17767"/>
    </source>
</evidence>
<evidence type="ECO:0000313" key="13">
    <source>
        <dbReference type="EMBL" id="KAB1990275.1"/>
    </source>
</evidence>
<dbReference type="InterPro" id="IPR013785">
    <property type="entry name" value="Aldolase_TIM"/>
</dbReference>
<comment type="catalytic activity">
    <reaction evidence="8 9">
        <text>5-phospho-alpha-D-ribose 1-diphosphate + nicotinate + ATP + H2O = nicotinate beta-D-ribonucleotide + ADP + phosphate + diphosphate</text>
        <dbReference type="Rhea" id="RHEA:36163"/>
        <dbReference type="ChEBI" id="CHEBI:15377"/>
        <dbReference type="ChEBI" id="CHEBI:30616"/>
        <dbReference type="ChEBI" id="CHEBI:32544"/>
        <dbReference type="ChEBI" id="CHEBI:33019"/>
        <dbReference type="ChEBI" id="CHEBI:43474"/>
        <dbReference type="ChEBI" id="CHEBI:57502"/>
        <dbReference type="ChEBI" id="CHEBI:58017"/>
        <dbReference type="ChEBI" id="CHEBI:456216"/>
        <dbReference type="EC" id="6.3.4.21"/>
    </reaction>
</comment>
<dbReference type="Gene3D" id="3.20.140.10">
    <property type="entry name" value="nicotinate phosphoribosyltransferase"/>
    <property type="match status" value="1"/>
</dbReference>
<dbReference type="Pfam" id="PF04095">
    <property type="entry name" value="NAPRTase"/>
    <property type="match status" value="1"/>
</dbReference>
<dbReference type="Gene3D" id="3.20.20.70">
    <property type="entry name" value="Aldolase class I"/>
    <property type="match status" value="1"/>
</dbReference>
<keyword evidence="6 9" id="KW-0662">Pyridine nucleotide biosynthesis</keyword>
<dbReference type="Pfam" id="PF17767">
    <property type="entry name" value="NAPRTase_N"/>
    <property type="match status" value="1"/>
</dbReference>
<dbReference type="InterPro" id="IPR007229">
    <property type="entry name" value="Nic_PRibTrfase-Fam"/>
</dbReference>
<evidence type="ECO:0000256" key="6">
    <source>
        <dbReference type="ARBA" id="ARBA00022642"/>
    </source>
</evidence>
<dbReference type="InterPro" id="IPR006405">
    <property type="entry name" value="Nic_PRibTrfase_pncB"/>
</dbReference>
<keyword evidence="5 9" id="KW-0436">Ligase</keyword>
<keyword evidence="14" id="KW-1185">Reference proteome</keyword>
<keyword evidence="7 9" id="KW-0808">Transferase</keyword>
<dbReference type="InterPro" id="IPR040727">
    <property type="entry name" value="NAPRTase_N"/>
</dbReference>
<comment type="function">
    <text evidence="9">Catalyzes the first step in the biosynthesis of NAD from nicotinic acid, the ATP-dependent synthesis of beta-nicotinate D-ribonucleotide from nicotinate and 5-phospho-D-ribose 1-phosphate.</text>
</comment>
<evidence type="ECO:0000256" key="7">
    <source>
        <dbReference type="ARBA" id="ARBA00022679"/>
    </source>
</evidence>
<dbReference type="SUPFAM" id="SSF54675">
    <property type="entry name" value="Nicotinate/Quinolinate PRTase N-terminal domain-like"/>
    <property type="match status" value="1"/>
</dbReference>
<keyword evidence="4" id="KW-0597">Phosphoprotein</keyword>
<dbReference type="PIRSF" id="PIRSF000484">
    <property type="entry name" value="NAPRT"/>
    <property type="match status" value="1"/>
</dbReference>
<dbReference type="PANTHER" id="PTHR11098">
    <property type="entry name" value="NICOTINATE PHOSPHORIBOSYLTRANSFERASE"/>
    <property type="match status" value="1"/>
</dbReference>
<feature type="domain" description="Nicotinate/nicotinamide phosphoribosyltransferase" evidence="10">
    <location>
        <begin position="149"/>
        <end position="265"/>
    </location>
</feature>
<gene>
    <name evidence="13" type="ORF">F8144_04345</name>
</gene>
<dbReference type="InterPro" id="IPR041525">
    <property type="entry name" value="N/Namide_PRibTrfase"/>
</dbReference>
<evidence type="ECO:0000259" key="12">
    <source>
        <dbReference type="Pfam" id="PF17956"/>
    </source>
</evidence>
<keyword evidence="13" id="KW-0328">Glycosyltransferase</keyword>
<evidence type="ECO:0000256" key="9">
    <source>
        <dbReference type="RuleBase" id="RU365100"/>
    </source>
</evidence>
<reference evidence="13 14" key="1">
    <citation type="submission" date="2019-09" db="EMBL/GenBank/DDBJ databases">
        <title>Isolation and identification of active actinomycetes.</title>
        <authorList>
            <person name="Yu Z."/>
            <person name="Han C."/>
            <person name="Yu B."/>
        </authorList>
    </citation>
    <scope>NUCLEOTIDE SEQUENCE [LARGE SCALE GENOMIC DNA]</scope>
    <source>
        <strain evidence="13 14">NEAU-H2</strain>
    </source>
</reference>
<feature type="domain" description="Nicotinate phosphoribosyltransferase N-terminal" evidence="11">
    <location>
        <begin position="7"/>
        <end position="128"/>
    </location>
</feature>
<evidence type="ECO:0000256" key="3">
    <source>
        <dbReference type="ARBA" id="ARBA00013236"/>
    </source>
</evidence>
<sequence length="448" mass="47200">MTDARTTDLYEVTMAKSYLREGMTAPATFSLFVRDLPPGRGFLIAAGLESALDHLSGFRVGAEDVRAFASALRRPPGDLEPLLGLEFTGRVRAVPEGRVVLAGEPLLEVTAPLPQAQLVETYVLNLLSHQTAIASKAARCVLAAAGRPVVDFSLRRAHGPQAGFQAARLGALVGFAGTSNVAAATALGIPAVGTMAHSYVEAFASEEEAFRAFARSHPGPVTLLVDTYDTEAGVHVAARVLRDLDRGPGCAVRLDSGDLGDLAARARTILDRAGLPDVRIVASGGLDEYAVDDLVCSGAPIDTYAVGTRVGVSADAPYLDSAYKMVEYDGRPVMKLSSAKVTAPGPKQVFRRPGCADVIALADERPPDGGTVLLETVMENGRRTVGRPTLDECRARCAADLGALPPAARRIRAPVAPRATASKRLLALTARVRHDIEERLASQQPVSA</sequence>
<dbReference type="NCBIfam" id="NF009131">
    <property type="entry name" value="PRK12484.1"/>
    <property type="match status" value="1"/>
</dbReference>
<evidence type="ECO:0000256" key="2">
    <source>
        <dbReference type="ARBA" id="ARBA00010897"/>
    </source>
</evidence>
<dbReference type="Proteomes" id="UP000442990">
    <property type="component" value="Unassembled WGS sequence"/>
</dbReference>
<dbReference type="UniPathway" id="UPA00253">
    <property type="reaction ID" value="UER00457"/>
</dbReference>
<dbReference type="GO" id="GO:0034355">
    <property type="term" value="P:NAD+ biosynthetic process via the salvage pathway"/>
    <property type="evidence" value="ECO:0007669"/>
    <property type="project" value="TreeGrafter"/>
</dbReference>
<dbReference type="PANTHER" id="PTHR11098:SF1">
    <property type="entry name" value="NICOTINATE PHOSPHORIBOSYLTRANSFERASE"/>
    <property type="match status" value="1"/>
</dbReference>
<dbReference type="CDD" id="cd01570">
    <property type="entry name" value="NAPRTase_A"/>
    <property type="match status" value="1"/>
</dbReference>
<comment type="similarity">
    <text evidence="2 9">Belongs to the NAPRTase family.</text>
</comment>
<evidence type="ECO:0000313" key="14">
    <source>
        <dbReference type="Proteomes" id="UP000442990"/>
    </source>
</evidence>
<name>A0A7J5DNE4_9ACTN</name>
<dbReference type="SUPFAM" id="SSF51690">
    <property type="entry name" value="Nicotinate/Quinolinate PRTase C-terminal domain-like"/>
    <property type="match status" value="1"/>
</dbReference>
<dbReference type="NCBIfam" id="TIGR01513">
    <property type="entry name" value="NAPRTase_put"/>
    <property type="match status" value="1"/>
</dbReference>
<dbReference type="RefSeq" id="WP_151467868.1">
    <property type="nucleotide sequence ID" value="NZ_WBKG01000002.1"/>
</dbReference>
<evidence type="ECO:0000256" key="8">
    <source>
        <dbReference type="ARBA" id="ARBA00048668"/>
    </source>
</evidence>
<proteinExistence type="inferred from homology"/>
<dbReference type="NCBIfam" id="NF006696">
    <property type="entry name" value="PRK09243.1-3"/>
    <property type="match status" value="1"/>
</dbReference>
<accession>A0A7J5DNE4</accession>
<comment type="caution">
    <text evidence="13">The sequence shown here is derived from an EMBL/GenBank/DDBJ whole genome shotgun (WGS) entry which is preliminary data.</text>
</comment>
<dbReference type="AlphaFoldDB" id="A0A7J5DNE4"/>